<dbReference type="InterPro" id="IPR025691">
    <property type="entry name" value="GspL_pp_dom"/>
</dbReference>
<dbReference type="Pfam" id="PF12693">
    <property type="entry name" value="GspL_C"/>
    <property type="match status" value="1"/>
</dbReference>
<evidence type="ECO:0000256" key="10">
    <source>
        <dbReference type="PIRNR" id="PIRNR015761"/>
    </source>
</evidence>
<dbReference type="Gene3D" id="3.30.420.380">
    <property type="match status" value="1"/>
</dbReference>
<keyword evidence="4" id="KW-1003">Cell membrane</keyword>
<dbReference type="Proteomes" id="UP000292554">
    <property type="component" value="Unassembled WGS sequence"/>
</dbReference>
<evidence type="ECO:0000259" key="12">
    <source>
        <dbReference type="Pfam" id="PF12693"/>
    </source>
</evidence>
<feature type="domain" description="GspL periplasmic" evidence="12">
    <location>
        <begin position="260"/>
        <end position="415"/>
    </location>
</feature>
<evidence type="ECO:0000256" key="5">
    <source>
        <dbReference type="ARBA" id="ARBA00022519"/>
    </source>
</evidence>
<evidence type="ECO:0000256" key="3">
    <source>
        <dbReference type="ARBA" id="ARBA00022448"/>
    </source>
</evidence>
<evidence type="ECO:0000256" key="7">
    <source>
        <dbReference type="ARBA" id="ARBA00022927"/>
    </source>
</evidence>
<comment type="subcellular location">
    <subcellularLocation>
        <location evidence="1">Cell inner membrane</location>
        <topology evidence="1">Single-pass membrane protein</topology>
    </subcellularLocation>
</comment>
<evidence type="ECO:0000256" key="8">
    <source>
        <dbReference type="ARBA" id="ARBA00022989"/>
    </source>
</evidence>
<accession>A0ABY2AJY7</accession>
<comment type="caution">
    <text evidence="13">The sequence shown here is derived from an EMBL/GenBank/DDBJ whole genome shotgun (WGS) entry which is preliminary data.</text>
</comment>
<evidence type="ECO:0000256" key="2">
    <source>
        <dbReference type="ARBA" id="ARBA00005318"/>
    </source>
</evidence>
<keyword evidence="6" id="KW-0812">Transmembrane</keyword>
<feature type="domain" description="GspL cytoplasmic actin-ATPase-like" evidence="11">
    <location>
        <begin position="17"/>
        <end position="254"/>
    </location>
</feature>
<dbReference type="InterPro" id="IPR024230">
    <property type="entry name" value="GspL_cyto_dom"/>
</dbReference>
<evidence type="ECO:0000256" key="9">
    <source>
        <dbReference type="ARBA" id="ARBA00023136"/>
    </source>
</evidence>
<evidence type="ECO:0000259" key="11">
    <source>
        <dbReference type="Pfam" id="PF05134"/>
    </source>
</evidence>
<keyword evidence="3 10" id="KW-0813">Transport</keyword>
<organism evidence="13 14">
    <name type="scientific">Corallincola luteus</name>
    <dbReference type="NCBI Taxonomy" id="1775177"/>
    <lineage>
        <taxon>Bacteria</taxon>
        <taxon>Pseudomonadati</taxon>
        <taxon>Pseudomonadota</taxon>
        <taxon>Gammaproteobacteria</taxon>
        <taxon>Alteromonadales</taxon>
        <taxon>Psychromonadaceae</taxon>
        <taxon>Corallincola</taxon>
    </lineage>
</organism>
<keyword evidence="5" id="KW-0997">Cell inner membrane</keyword>
<name>A0ABY2AJY7_9GAMM</name>
<dbReference type="Gene3D" id="3.30.420.370">
    <property type="match status" value="1"/>
</dbReference>
<dbReference type="NCBIfam" id="TIGR01709">
    <property type="entry name" value="typeII_sec_gspL"/>
    <property type="match status" value="1"/>
</dbReference>
<evidence type="ECO:0000313" key="14">
    <source>
        <dbReference type="Proteomes" id="UP000292554"/>
    </source>
</evidence>
<gene>
    <name evidence="13" type="primary">gspL</name>
    <name evidence="13" type="ORF">EZV61_18095</name>
</gene>
<keyword evidence="14" id="KW-1185">Reference proteome</keyword>
<keyword evidence="8" id="KW-1133">Transmembrane helix</keyword>
<evidence type="ECO:0000256" key="4">
    <source>
        <dbReference type="ARBA" id="ARBA00022475"/>
    </source>
</evidence>
<dbReference type="PIRSF" id="PIRSF015761">
    <property type="entry name" value="Protein_L"/>
    <property type="match status" value="1"/>
</dbReference>
<dbReference type="InterPro" id="IPR043129">
    <property type="entry name" value="ATPase_NBD"/>
</dbReference>
<comment type="similarity">
    <text evidence="2 10">Belongs to the GSP L family.</text>
</comment>
<dbReference type="EMBL" id="SJXE01000013">
    <property type="protein sequence ID" value="TCI01440.1"/>
    <property type="molecule type" value="Genomic_DNA"/>
</dbReference>
<dbReference type="InterPro" id="IPR007812">
    <property type="entry name" value="T2SS_protein-GspL"/>
</dbReference>
<comment type="function">
    <text evidence="10">Inner membrane component of the type II secretion system required for the energy-dependent secretion of extracellular factors such as proteases and toxins from the periplasm.</text>
</comment>
<sequence>MGCDPPPIGRNPVNEQLVIRLGHEHDAPVHWLVWSYSSSEVIASGTLAGVEQLETLHERVGGRKPVVLVPSSEVGLHNVPLPPKAGRAVIKALPFMLEEQLTQDVDSLHFALGERKDNVQQVMVVSRLKMAQWLDWLREANFEPQRLLPDLLALPWQEDGWTALDMEQQLLLRTDEFAGIVVEHDNAELYLQSMIAAREESEEPQLLNSYQPWIFADIGGLQIERQPEELPMQLLAEHLPSHKWNLLQGDFEAKREVDTRWLPWRKVAIVVGVCLLLNMVLDGLQLLRLSNQTALAKEQTLSVFKVVFPEVKATSVSKARSIMKQKLGELGGSVSTDLSLFSMLSQLEKPFSDVANMSLASLKFDSRRRELRIQAEGKAFADFEKFKAAAPDSFDIEIGSLNNQDGKVTGSVTIRGKQ</sequence>
<keyword evidence="7 10" id="KW-0653">Protein transport</keyword>
<dbReference type="Pfam" id="PF05134">
    <property type="entry name" value="T2SSL"/>
    <property type="match status" value="1"/>
</dbReference>
<dbReference type="CDD" id="cd24017">
    <property type="entry name" value="ASKHA_T2SSL_N"/>
    <property type="match status" value="1"/>
</dbReference>
<evidence type="ECO:0000313" key="13">
    <source>
        <dbReference type="EMBL" id="TCI01440.1"/>
    </source>
</evidence>
<dbReference type="SUPFAM" id="SSF53067">
    <property type="entry name" value="Actin-like ATPase domain"/>
    <property type="match status" value="2"/>
</dbReference>
<dbReference type="Gene3D" id="3.30.1360.100">
    <property type="entry name" value="General secretion pathway protein M, EpsM"/>
    <property type="match status" value="1"/>
</dbReference>
<keyword evidence="9" id="KW-0472">Membrane</keyword>
<proteinExistence type="inferred from homology"/>
<evidence type="ECO:0000256" key="6">
    <source>
        <dbReference type="ARBA" id="ARBA00022692"/>
    </source>
</evidence>
<reference evidence="13 14" key="1">
    <citation type="submission" date="2019-02" db="EMBL/GenBank/DDBJ databases">
        <title>Corallincola luteus sp. nov., a marine bacterium isolated from surface sediment of Bohai Sea in China.</title>
        <authorList>
            <person name="Ren Q."/>
        </authorList>
    </citation>
    <scope>NUCLEOTIDE SEQUENCE [LARGE SCALE GENOMIC DNA]</scope>
    <source>
        <strain evidence="13 14">DASS28</strain>
    </source>
</reference>
<protein>
    <recommendedName>
        <fullName evidence="10">Type II secretion system protein L</fullName>
        <shortName evidence="10">T2SS protein L</shortName>
    </recommendedName>
</protein>
<evidence type="ECO:0000256" key="1">
    <source>
        <dbReference type="ARBA" id="ARBA00004377"/>
    </source>
</evidence>